<organism evidence="3 4">
    <name type="scientific">Nakamurella panacisegetis</name>
    <dbReference type="NCBI Taxonomy" id="1090615"/>
    <lineage>
        <taxon>Bacteria</taxon>
        <taxon>Bacillati</taxon>
        <taxon>Actinomycetota</taxon>
        <taxon>Actinomycetes</taxon>
        <taxon>Nakamurellales</taxon>
        <taxon>Nakamurellaceae</taxon>
        <taxon>Nakamurella</taxon>
    </lineage>
</organism>
<dbReference type="PANTHER" id="PTHR43861:SF3">
    <property type="entry name" value="PUTATIVE (AFU_ORTHOLOGUE AFUA_2G14390)-RELATED"/>
    <property type="match status" value="1"/>
</dbReference>
<dbReference type="Proteomes" id="UP000198741">
    <property type="component" value="Chromosome I"/>
</dbReference>
<evidence type="ECO:0000313" key="4">
    <source>
        <dbReference type="Proteomes" id="UP000198741"/>
    </source>
</evidence>
<keyword evidence="3" id="KW-0489">Methyltransferase</keyword>
<dbReference type="STRING" id="1090615.SAMN04515671_3009"/>
<dbReference type="CDD" id="cd02440">
    <property type="entry name" value="AdoMet_MTases"/>
    <property type="match status" value="1"/>
</dbReference>
<evidence type="ECO:0000259" key="2">
    <source>
        <dbReference type="Pfam" id="PF08241"/>
    </source>
</evidence>
<dbReference type="Gene3D" id="3.40.50.150">
    <property type="entry name" value="Vaccinia Virus protein VP39"/>
    <property type="match status" value="1"/>
</dbReference>
<reference evidence="3 4" key="1">
    <citation type="submission" date="2016-10" db="EMBL/GenBank/DDBJ databases">
        <authorList>
            <person name="de Groot N.N."/>
        </authorList>
    </citation>
    <scope>NUCLEOTIDE SEQUENCE [LARGE SCALE GENOMIC DNA]</scope>
    <source>
        <strain evidence="4">P4-7,KCTC 19426,CECT 7604</strain>
    </source>
</reference>
<proteinExistence type="predicted"/>
<dbReference type="RefSeq" id="WP_090477121.1">
    <property type="nucleotide sequence ID" value="NZ_LT629710.1"/>
</dbReference>
<name>A0A1H0Q6V2_9ACTN</name>
<dbReference type="AlphaFoldDB" id="A0A1H0Q6V2"/>
<dbReference type="GO" id="GO:0008757">
    <property type="term" value="F:S-adenosylmethionine-dependent methyltransferase activity"/>
    <property type="evidence" value="ECO:0007669"/>
    <property type="project" value="InterPro"/>
</dbReference>
<evidence type="ECO:0000313" key="3">
    <source>
        <dbReference type="EMBL" id="SDP13122.1"/>
    </source>
</evidence>
<dbReference type="PANTHER" id="PTHR43861">
    <property type="entry name" value="TRANS-ACONITATE 2-METHYLTRANSFERASE-RELATED"/>
    <property type="match status" value="1"/>
</dbReference>
<dbReference type="InterPro" id="IPR029063">
    <property type="entry name" value="SAM-dependent_MTases_sf"/>
</dbReference>
<dbReference type="Pfam" id="PF08241">
    <property type="entry name" value="Methyltransf_11"/>
    <property type="match status" value="1"/>
</dbReference>
<dbReference type="GO" id="GO:0032259">
    <property type="term" value="P:methylation"/>
    <property type="evidence" value="ECO:0007669"/>
    <property type="project" value="UniProtKB-KW"/>
</dbReference>
<keyword evidence="1 3" id="KW-0808">Transferase</keyword>
<protein>
    <submittedName>
        <fullName evidence="3">Methyltransferase domain-containing protein</fullName>
    </submittedName>
</protein>
<sequence length="243" mass="24237">MNAASRTITPDPVGEAVAALAGPAGGAVVIDVGGGSGTRAVPLARLGCTVLVVDASIDALAILRRRAADAGVADRITAVQADAVALAGAVSPATADLVLCHHLLETVDDPAATLAGIASAMKPDGRASVLVAGRFAAVLAQAVAGRYADAAAILDSADGNFGPHDPVRRRFDVDGLTALLAEASLEIVSLDGVGVVSGLVPGGIRPTGLGTEQLSGLEHRLAGHRQLREIATDLHAVVRLRAG</sequence>
<feature type="domain" description="Methyltransferase type 11" evidence="2">
    <location>
        <begin position="30"/>
        <end position="127"/>
    </location>
</feature>
<dbReference type="EMBL" id="LT629710">
    <property type="protein sequence ID" value="SDP13122.1"/>
    <property type="molecule type" value="Genomic_DNA"/>
</dbReference>
<evidence type="ECO:0000256" key="1">
    <source>
        <dbReference type="ARBA" id="ARBA00022679"/>
    </source>
</evidence>
<accession>A0A1H0Q6V2</accession>
<keyword evidence="4" id="KW-1185">Reference proteome</keyword>
<gene>
    <name evidence="3" type="ORF">SAMN04515671_3009</name>
</gene>
<dbReference type="OrthoDB" id="3366024at2"/>
<dbReference type="SUPFAM" id="SSF53335">
    <property type="entry name" value="S-adenosyl-L-methionine-dependent methyltransferases"/>
    <property type="match status" value="1"/>
</dbReference>
<dbReference type="InterPro" id="IPR013216">
    <property type="entry name" value="Methyltransf_11"/>
</dbReference>